<evidence type="ECO:0000313" key="2">
    <source>
        <dbReference type="Proteomes" id="UP000538507"/>
    </source>
</evidence>
<dbReference type="AlphaFoldDB" id="A0AAE2SXJ8"/>
<dbReference type="RefSeq" id="WP_183607536.1">
    <property type="nucleotide sequence ID" value="NZ_JACHAZ010000001.1"/>
</dbReference>
<protein>
    <submittedName>
        <fullName evidence="1">Uncharacterized protein</fullName>
    </submittedName>
</protein>
<organism evidence="1 2">
    <name type="scientific">Rhizobium leguminosarum</name>
    <dbReference type="NCBI Taxonomy" id="384"/>
    <lineage>
        <taxon>Bacteria</taxon>
        <taxon>Pseudomonadati</taxon>
        <taxon>Pseudomonadota</taxon>
        <taxon>Alphaproteobacteria</taxon>
        <taxon>Hyphomicrobiales</taxon>
        <taxon>Rhizobiaceae</taxon>
        <taxon>Rhizobium/Agrobacterium group</taxon>
        <taxon>Rhizobium</taxon>
    </lineage>
</organism>
<comment type="caution">
    <text evidence="1">The sequence shown here is derived from an EMBL/GenBank/DDBJ whole genome shotgun (WGS) entry which is preliminary data.</text>
</comment>
<reference evidence="1 2" key="1">
    <citation type="submission" date="2020-08" db="EMBL/GenBank/DDBJ databases">
        <title>Genomic Encyclopedia of Type Strains, Phase IV (KMG-V): Genome sequencing to study the core and pangenomes of soil and plant-associated prokaryotes.</title>
        <authorList>
            <person name="Whitman W."/>
        </authorList>
    </citation>
    <scope>NUCLEOTIDE SEQUENCE [LARGE SCALE GENOMIC DNA]</scope>
    <source>
        <strain evidence="1 2">SEMIA 415</strain>
    </source>
</reference>
<sequence>MPIRSIPAGALLVWAQVVIAPAFGVHAARGRQGKRPRAAQPAATGYL</sequence>
<dbReference type="Proteomes" id="UP000538507">
    <property type="component" value="Unassembled WGS sequence"/>
</dbReference>
<gene>
    <name evidence="1" type="ORF">GGE16_002664</name>
</gene>
<accession>A0AAE2SXJ8</accession>
<proteinExistence type="predicted"/>
<name>A0AAE2SXJ8_RHILE</name>
<dbReference type="EMBL" id="JACIGO010000002">
    <property type="protein sequence ID" value="MBB4290624.1"/>
    <property type="molecule type" value="Genomic_DNA"/>
</dbReference>
<evidence type="ECO:0000313" key="1">
    <source>
        <dbReference type="EMBL" id="MBB4290624.1"/>
    </source>
</evidence>